<dbReference type="InterPro" id="IPR001444">
    <property type="entry name" value="Flag_bb_rod_N"/>
</dbReference>
<dbReference type="InterPro" id="IPR020013">
    <property type="entry name" value="Flagellar_FlgE/F/G"/>
</dbReference>
<keyword evidence="9" id="KW-0969">Cilium</keyword>
<dbReference type="OrthoDB" id="8578401at2"/>
<evidence type="ECO:0000259" key="7">
    <source>
        <dbReference type="Pfam" id="PF06429"/>
    </source>
</evidence>
<evidence type="ECO:0000256" key="1">
    <source>
        <dbReference type="ARBA" id="ARBA00004117"/>
    </source>
</evidence>
<dbReference type="GO" id="GO:0071978">
    <property type="term" value="P:bacterial-type flagellum-dependent swarming motility"/>
    <property type="evidence" value="ECO:0007669"/>
    <property type="project" value="TreeGrafter"/>
</dbReference>
<dbReference type="InterPro" id="IPR010930">
    <property type="entry name" value="Flg_bb/hook_C_dom"/>
</dbReference>
<dbReference type="PANTHER" id="PTHR30435:SF1">
    <property type="entry name" value="FLAGELLAR HOOK PROTEIN FLGE"/>
    <property type="match status" value="1"/>
</dbReference>
<reference evidence="9 10" key="1">
    <citation type="journal article" date="2017" name="Syst. Appl. Microbiol.">
        <title>Pseudomonas caspiana sp. nov., a citrus pathogen in the Pseudomonas syringae phylogenetic group.</title>
        <authorList>
            <person name="Busquets A."/>
            <person name="Gomila M."/>
            <person name="Beiki F."/>
            <person name="Mulet M."/>
            <person name="Rahimian H."/>
            <person name="Garcia-Valdes E."/>
            <person name="Lalucat J."/>
        </authorList>
    </citation>
    <scope>NUCLEOTIDE SEQUENCE [LARGE SCALE GENOMIC DNA]</scope>
    <source>
        <strain evidence="9 10">FBF102</strain>
    </source>
</reference>
<dbReference type="NCBIfam" id="NF004238">
    <property type="entry name" value="PRK05682.1-1"/>
    <property type="match status" value="1"/>
</dbReference>
<comment type="subcellular location">
    <subcellularLocation>
        <location evidence="1 5">Bacterial flagellum basal body</location>
    </subcellularLocation>
</comment>
<name>A0A1Y3P470_9PSED</name>
<comment type="similarity">
    <text evidence="2 5">Belongs to the flagella basal body rod proteins family.</text>
</comment>
<organism evidence="9 10">
    <name type="scientific">Pseudomonas caspiana</name>
    <dbReference type="NCBI Taxonomy" id="1451454"/>
    <lineage>
        <taxon>Bacteria</taxon>
        <taxon>Pseudomonadati</taxon>
        <taxon>Pseudomonadota</taxon>
        <taxon>Gammaproteobacteria</taxon>
        <taxon>Pseudomonadales</taxon>
        <taxon>Pseudomonadaceae</taxon>
        <taxon>Pseudomonas</taxon>
    </lineage>
</organism>
<evidence type="ECO:0000256" key="5">
    <source>
        <dbReference type="RuleBase" id="RU362116"/>
    </source>
</evidence>
<evidence type="ECO:0000256" key="4">
    <source>
        <dbReference type="ARBA" id="ARBA00023143"/>
    </source>
</evidence>
<keyword evidence="10" id="KW-1185">Reference proteome</keyword>
<evidence type="ECO:0000259" key="8">
    <source>
        <dbReference type="Pfam" id="PF07559"/>
    </source>
</evidence>
<feature type="domain" description="Flagellar basal body rod protein N-terminal" evidence="6">
    <location>
        <begin position="3"/>
        <end position="33"/>
    </location>
</feature>
<comment type="caution">
    <text evidence="9">The sequence shown here is derived from an EMBL/GenBank/DDBJ whole genome shotgun (WGS) entry which is preliminary data.</text>
</comment>
<evidence type="ECO:0000256" key="2">
    <source>
        <dbReference type="ARBA" id="ARBA00009677"/>
    </source>
</evidence>
<gene>
    <name evidence="9" type="ORF">AUC60_22590</name>
</gene>
<accession>A0A1Y3P470</accession>
<dbReference type="Pfam" id="PF06429">
    <property type="entry name" value="Flg_bbr_C"/>
    <property type="match status" value="1"/>
</dbReference>
<keyword evidence="9" id="KW-0282">Flagellum</keyword>
<dbReference type="EMBL" id="LOHF01000025">
    <property type="protein sequence ID" value="OUM71584.1"/>
    <property type="molecule type" value="Genomic_DNA"/>
</dbReference>
<dbReference type="InterPro" id="IPR019776">
    <property type="entry name" value="Flagellar_basal_body_rod_CS"/>
</dbReference>
<keyword evidence="4 5" id="KW-0975">Bacterial flagellum</keyword>
<dbReference type="Proteomes" id="UP000195440">
    <property type="component" value="Unassembled WGS sequence"/>
</dbReference>
<keyword evidence="9" id="KW-0966">Cell projection</keyword>
<dbReference type="InterPro" id="IPR037925">
    <property type="entry name" value="FlgE/F/G-like"/>
</dbReference>
<dbReference type="AlphaFoldDB" id="A0A1Y3P470"/>
<dbReference type="PANTHER" id="PTHR30435">
    <property type="entry name" value="FLAGELLAR PROTEIN"/>
    <property type="match status" value="1"/>
</dbReference>
<sequence>MSFNTGLSGLYAANKSLDVAGNNIANVATTGFKASRVEFADQYAQSIRGTSGNTNVGSGVRTAAVSQQFTQGTLTTGTANSLDLAINGNGFFMLSNNGESLYTRAGAFHTDKEGFIVNSSGMNLQGYNVDANGNVVTGVLSNLRVDSSNLAPNPTNNVTIASNLNSTEVAPTVSPFSPSNTKSYNSTFSTPVYDSQGNEHSLNQYFVKTGTNTWDMYTLIDGRTINSPETTSPDVVTPDVTTLTFDSAGKLTSSTVKSPIPVPPALANVSVNADGTLQINNWKPALNTGTATVPNWVGNGAVAATGGIELDMLATTQTASVSGAITKSQNGYATGQISSMNVDATGNMFATYTNGQSKVIGQVSLTNFANVQGLSPAGGTNWRETFASGVAVTGAPQSGTLGDITGQALEDSNVDLTMELVNLIKAQSNYQANAKTISTQSTIMQTTIQMA</sequence>
<evidence type="ECO:0000256" key="3">
    <source>
        <dbReference type="ARBA" id="ARBA00019015"/>
    </source>
</evidence>
<comment type="function">
    <text evidence="5">A flexible structure which links the flagellar filament to the drive apparatus in the basal body.</text>
</comment>
<dbReference type="Pfam" id="PF07559">
    <property type="entry name" value="FlgE_D2"/>
    <property type="match status" value="1"/>
</dbReference>
<dbReference type="GO" id="GO:0005829">
    <property type="term" value="C:cytosol"/>
    <property type="evidence" value="ECO:0007669"/>
    <property type="project" value="TreeGrafter"/>
</dbReference>
<dbReference type="GO" id="GO:0009425">
    <property type="term" value="C:bacterial-type flagellum basal body"/>
    <property type="evidence" value="ECO:0007669"/>
    <property type="project" value="UniProtKB-SubCell"/>
</dbReference>
<feature type="domain" description="Flagellar hook protein FlgE D2" evidence="8">
    <location>
        <begin position="163"/>
        <end position="332"/>
    </location>
</feature>
<proteinExistence type="inferred from homology"/>
<protein>
    <recommendedName>
        <fullName evidence="3 5">Flagellar hook protein FlgE</fullName>
    </recommendedName>
</protein>
<dbReference type="PROSITE" id="PS00588">
    <property type="entry name" value="FLAGELLA_BB_ROD"/>
    <property type="match status" value="1"/>
</dbReference>
<dbReference type="NCBIfam" id="TIGR03506">
    <property type="entry name" value="FlgEFG_subfam"/>
    <property type="match status" value="1"/>
</dbReference>
<feature type="domain" description="Flagellar basal-body/hook protein C-terminal" evidence="7">
    <location>
        <begin position="407"/>
        <end position="450"/>
    </location>
</feature>
<evidence type="ECO:0000313" key="9">
    <source>
        <dbReference type="EMBL" id="OUM71584.1"/>
    </source>
</evidence>
<dbReference type="GO" id="GO:0009424">
    <property type="term" value="C:bacterial-type flagellum hook"/>
    <property type="evidence" value="ECO:0007669"/>
    <property type="project" value="TreeGrafter"/>
</dbReference>
<dbReference type="RefSeq" id="WP_087273149.1">
    <property type="nucleotide sequence ID" value="NZ_JBJGBV010000002.1"/>
</dbReference>
<dbReference type="Gene3D" id="2.60.98.20">
    <property type="entry name" value="Flagellar hook protein FlgE"/>
    <property type="match status" value="1"/>
</dbReference>
<dbReference type="InterPro" id="IPR011491">
    <property type="entry name" value="FlgE_D2"/>
</dbReference>
<evidence type="ECO:0000313" key="10">
    <source>
        <dbReference type="Proteomes" id="UP000195440"/>
    </source>
</evidence>
<dbReference type="Pfam" id="PF00460">
    <property type="entry name" value="Flg_bb_rod"/>
    <property type="match status" value="1"/>
</dbReference>
<dbReference type="InterPro" id="IPR037058">
    <property type="entry name" value="Falgellar_hook_FlgE_sf"/>
</dbReference>
<evidence type="ECO:0000259" key="6">
    <source>
        <dbReference type="Pfam" id="PF00460"/>
    </source>
</evidence>
<dbReference type="SUPFAM" id="SSF117143">
    <property type="entry name" value="Flagellar hook protein flgE"/>
    <property type="match status" value="1"/>
</dbReference>